<dbReference type="InterPro" id="IPR000406">
    <property type="entry name" value="Rho_GDI"/>
</dbReference>
<dbReference type="OrthoDB" id="1683373at2759"/>
<evidence type="ECO:0000256" key="4">
    <source>
        <dbReference type="ARBA" id="ARBA00053735"/>
    </source>
</evidence>
<dbReference type="EMBL" id="LIAE01010664">
    <property type="protein sequence ID" value="PAV56972.1"/>
    <property type="molecule type" value="Genomic_DNA"/>
</dbReference>
<accession>A0A2A2J668</accession>
<keyword evidence="8" id="KW-1185">Reference proteome</keyword>
<dbReference type="PANTHER" id="PTHR10980:SF3">
    <property type="entry name" value="LD16419P"/>
    <property type="match status" value="1"/>
</dbReference>
<gene>
    <name evidence="7" type="ORF">WR25_19634</name>
</gene>
<proteinExistence type="inferred from homology"/>
<keyword evidence="3" id="KW-0963">Cytoplasm</keyword>
<comment type="subcellular location">
    <subcellularLocation>
        <location evidence="1">Cytoplasm</location>
    </subcellularLocation>
</comment>
<dbReference type="PRINTS" id="PR00492">
    <property type="entry name" value="RHOGDI"/>
</dbReference>
<evidence type="ECO:0000256" key="6">
    <source>
        <dbReference type="ARBA" id="ARBA00080671"/>
    </source>
</evidence>
<evidence type="ECO:0000256" key="5">
    <source>
        <dbReference type="ARBA" id="ARBA00073845"/>
    </source>
</evidence>
<evidence type="ECO:0000313" key="8">
    <source>
        <dbReference type="Proteomes" id="UP000218231"/>
    </source>
</evidence>
<dbReference type="PANTHER" id="PTHR10980">
    <property type="entry name" value="RHO GDP-DISSOCIATION INHIBITOR"/>
    <property type="match status" value="1"/>
</dbReference>
<dbReference type="Gene3D" id="2.70.50.30">
    <property type="entry name" value="Coagulation Factor XIII, subunit A, domain 1"/>
    <property type="match status" value="1"/>
</dbReference>
<dbReference type="GO" id="GO:0005094">
    <property type="term" value="F:Rho GDP-dissociation inhibitor activity"/>
    <property type="evidence" value="ECO:0007669"/>
    <property type="project" value="InterPro"/>
</dbReference>
<sequence length="192" mass="21906">MSGNISDDEVPVNVNYRKPEKRSVNEIIDADKGDESLNKYKQTLLGSSPSQVIVEPHNPNHVIIKSITLVADGRPEITMDLSNPKAIESANFNVKEGAHYRLRFNFFVQREIVTGLKYFHKVSRHGITVDKETYMVGSYAPKTELQSYQTPLEEAPSGMMHRGKYKVKSKFVDDDGNCILEWTWTLEISKDW</sequence>
<dbReference type="GO" id="GO:0005829">
    <property type="term" value="C:cytosol"/>
    <property type="evidence" value="ECO:0007669"/>
    <property type="project" value="TreeGrafter"/>
</dbReference>
<dbReference type="STRING" id="2018661.A0A2A2J668"/>
<dbReference type="SUPFAM" id="SSF81296">
    <property type="entry name" value="E set domains"/>
    <property type="match status" value="1"/>
</dbReference>
<dbReference type="FunFam" id="2.70.50.30:FF:000001">
    <property type="entry name" value="Rho GDP-dissociation inhibitor 1"/>
    <property type="match status" value="1"/>
</dbReference>
<dbReference type="Proteomes" id="UP000218231">
    <property type="component" value="Unassembled WGS sequence"/>
</dbReference>
<evidence type="ECO:0000256" key="1">
    <source>
        <dbReference type="ARBA" id="ARBA00004496"/>
    </source>
</evidence>
<reference evidence="7 8" key="1">
    <citation type="journal article" date="2017" name="Curr. Biol.">
        <title>Genome architecture and evolution of a unichromosomal asexual nematode.</title>
        <authorList>
            <person name="Fradin H."/>
            <person name="Zegar C."/>
            <person name="Gutwein M."/>
            <person name="Lucas J."/>
            <person name="Kovtun M."/>
            <person name="Corcoran D."/>
            <person name="Baugh L.R."/>
            <person name="Kiontke K."/>
            <person name="Gunsalus K."/>
            <person name="Fitch D.H."/>
            <person name="Piano F."/>
        </authorList>
    </citation>
    <scope>NUCLEOTIDE SEQUENCE [LARGE SCALE GENOMIC DNA]</scope>
    <source>
        <strain evidence="7">PF1309</strain>
    </source>
</reference>
<comment type="similarity">
    <text evidence="2">Belongs to the Rho GDI family.</text>
</comment>
<comment type="caution">
    <text evidence="7">The sequence shown here is derived from an EMBL/GenBank/DDBJ whole genome shotgun (WGS) entry which is preliminary data.</text>
</comment>
<dbReference type="InterPro" id="IPR014756">
    <property type="entry name" value="Ig_E-set"/>
</dbReference>
<evidence type="ECO:0000256" key="2">
    <source>
        <dbReference type="ARBA" id="ARBA00009758"/>
    </source>
</evidence>
<evidence type="ECO:0000256" key="3">
    <source>
        <dbReference type="ARBA" id="ARBA00022490"/>
    </source>
</evidence>
<name>A0A2A2J668_9BILA</name>
<dbReference type="AlphaFoldDB" id="A0A2A2J668"/>
<protein>
    <recommendedName>
        <fullName evidence="5">Rho GDP-dissociation inhibitor 3</fullName>
    </recommendedName>
    <alternativeName>
        <fullName evidence="6">Rho-GDI gamma</fullName>
    </alternativeName>
</protein>
<dbReference type="Pfam" id="PF02115">
    <property type="entry name" value="Rho_GDI"/>
    <property type="match status" value="1"/>
</dbReference>
<dbReference type="GO" id="GO:0007266">
    <property type="term" value="P:Rho protein signal transduction"/>
    <property type="evidence" value="ECO:0007669"/>
    <property type="project" value="InterPro"/>
</dbReference>
<evidence type="ECO:0000313" key="7">
    <source>
        <dbReference type="EMBL" id="PAV56972.1"/>
    </source>
</evidence>
<comment type="function">
    <text evidence="4">Inhibits GDP/GTP exchange reaction of RhoB. Interacts specifically with the GDP- and GTP-bound forms of post-translationally processed Rhob and Rhog proteins, both of which show a growth-regulated expression in mammalian cells. Stimulates the release of the GDP-bound but not the GTP-bound RhoB protein. Also inhibits the GDP/GTP exchange of RhoB but shows less ability to inhibit the dissociation of prebound GTP.</text>
</comment>
<dbReference type="GO" id="GO:0016020">
    <property type="term" value="C:membrane"/>
    <property type="evidence" value="ECO:0007669"/>
    <property type="project" value="TreeGrafter"/>
</dbReference>
<organism evidence="7 8">
    <name type="scientific">Diploscapter pachys</name>
    <dbReference type="NCBI Taxonomy" id="2018661"/>
    <lineage>
        <taxon>Eukaryota</taxon>
        <taxon>Metazoa</taxon>
        <taxon>Ecdysozoa</taxon>
        <taxon>Nematoda</taxon>
        <taxon>Chromadorea</taxon>
        <taxon>Rhabditida</taxon>
        <taxon>Rhabditina</taxon>
        <taxon>Rhabditomorpha</taxon>
        <taxon>Rhabditoidea</taxon>
        <taxon>Rhabditidae</taxon>
        <taxon>Diploscapter</taxon>
    </lineage>
</organism>
<dbReference type="InterPro" id="IPR024792">
    <property type="entry name" value="RhoGDI_dom_sf"/>
</dbReference>